<gene>
    <name evidence="3" type="ORF">KO481_07175</name>
</gene>
<evidence type="ECO:0000256" key="1">
    <source>
        <dbReference type="ARBA" id="ARBA00022801"/>
    </source>
</evidence>
<name>A0ABS6AVN8_9NOCA</name>
<sequence>MREGNGLQIPGGLAEVCTPGRMAVIVYDMQVGVLSQLEDSAAIIERVARVVRAARRGGYPVIFLRHMFLPPRLSGLFAMRMAMAWQGVDSVDELKPILLRDTPGFELVPELRPGPDEIVFDKTTMSAFEGTPLAATLRDLGIVSYAIAGVALEIGVAPTVSHSTDLGFVPVVIGDACGGRDKAAMDRALDDFAFQGNAIVTDVDTIEPLLAGDA</sequence>
<comment type="caution">
    <text evidence="3">The sequence shown here is derived from an EMBL/GenBank/DDBJ whole genome shotgun (WGS) entry which is preliminary data.</text>
</comment>
<dbReference type="InterPro" id="IPR036380">
    <property type="entry name" value="Isochorismatase-like_sf"/>
</dbReference>
<evidence type="ECO:0000259" key="2">
    <source>
        <dbReference type="Pfam" id="PF00857"/>
    </source>
</evidence>
<accession>A0ABS6AVN8</accession>
<dbReference type="EMBL" id="JAHKNI010000002">
    <property type="protein sequence ID" value="MBU3061301.1"/>
    <property type="molecule type" value="Genomic_DNA"/>
</dbReference>
<dbReference type="CDD" id="cd00431">
    <property type="entry name" value="cysteine_hydrolases"/>
    <property type="match status" value="1"/>
</dbReference>
<keyword evidence="4" id="KW-1185">Reference proteome</keyword>
<evidence type="ECO:0000313" key="4">
    <source>
        <dbReference type="Proteomes" id="UP000733379"/>
    </source>
</evidence>
<dbReference type="InterPro" id="IPR050272">
    <property type="entry name" value="Isochorismatase-like_hydrls"/>
</dbReference>
<dbReference type="SUPFAM" id="SSF52499">
    <property type="entry name" value="Isochorismatase-like hydrolases"/>
    <property type="match status" value="1"/>
</dbReference>
<protein>
    <submittedName>
        <fullName evidence="3">Cysteine hydrolase</fullName>
    </submittedName>
</protein>
<dbReference type="RefSeq" id="WP_215916200.1">
    <property type="nucleotide sequence ID" value="NZ_JAHKNI010000002.1"/>
</dbReference>
<reference evidence="3 4" key="1">
    <citation type="submission" date="2021-06" db="EMBL/GenBank/DDBJ databases">
        <title>Actinomycetes sequencing.</title>
        <authorList>
            <person name="Shan Q."/>
        </authorList>
    </citation>
    <scope>NUCLEOTIDE SEQUENCE [LARGE SCALE GENOMIC DNA]</scope>
    <source>
        <strain evidence="3 4">NEAU-G5</strain>
    </source>
</reference>
<evidence type="ECO:0000313" key="3">
    <source>
        <dbReference type="EMBL" id="MBU3061301.1"/>
    </source>
</evidence>
<dbReference type="GO" id="GO:0016787">
    <property type="term" value="F:hydrolase activity"/>
    <property type="evidence" value="ECO:0007669"/>
    <property type="project" value="UniProtKB-KW"/>
</dbReference>
<keyword evidence="1 3" id="KW-0378">Hydrolase</keyword>
<dbReference type="Proteomes" id="UP000733379">
    <property type="component" value="Unassembled WGS sequence"/>
</dbReference>
<dbReference type="InterPro" id="IPR000868">
    <property type="entry name" value="Isochorismatase-like_dom"/>
</dbReference>
<dbReference type="Pfam" id="PF00857">
    <property type="entry name" value="Isochorismatase"/>
    <property type="match status" value="1"/>
</dbReference>
<dbReference type="Gene3D" id="3.40.50.850">
    <property type="entry name" value="Isochorismatase-like"/>
    <property type="match status" value="1"/>
</dbReference>
<organism evidence="3 4">
    <name type="scientific">Nocardia albiluteola</name>
    <dbReference type="NCBI Taxonomy" id="2842303"/>
    <lineage>
        <taxon>Bacteria</taxon>
        <taxon>Bacillati</taxon>
        <taxon>Actinomycetota</taxon>
        <taxon>Actinomycetes</taxon>
        <taxon>Mycobacteriales</taxon>
        <taxon>Nocardiaceae</taxon>
        <taxon>Nocardia</taxon>
    </lineage>
</organism>
<dbReference type="PANTHER" id="PTHR43540">
    <property type="entry name" value="PEROXYUREIDOACRYLATE/UREIDOACRYLATE AMIDOHYDROLASE-RELATED"/>
    <property type="match status" value="1"/>
</dbReference>
<feature type="domain" description="Isochorismatase-like" evidence="2">
    <location>
        <begin position="23"/>
        <end position="204"/>
    </location>
</feature>
<proteinExistence type="predicted"/>